<dbReference type="Pfam" id="PF00535">
    <property type="entry name" value="Glycos_transf_2"/>
    <property type="match status" value="1"/>
</dbReference>
<name>A0A8I0EWX0_9ACTN</name>
<evidence type="ECO:0000256" key="4">
    <source>
        <dbReference type="ARBA" id="ARBA00022679"/>
    </source>
</evidence>
<dbReference type="Gene3D" id="3.90.550.10">
    <property type="entry name" value="Spore Coat Polysaccharide Biosynthesis Protein SpsA, Chain A"/>
    <property type="match status" value="1"/>
</dbReference>
<proteinExistence type="inferred from homology"/>
<dbReference type="EMBL" id="JACTVM010000003">
    <property type="protein sequence ID" value="MBC9226841.1"/>
    <property type="molecule type" value="Genomic_DNA"/>
</dbReference>
<accession>A0A8I0EWX0</accession>
<keyword evidence="3" id="KW-0328">Glycosyltransferase</keyword>
<dbReference type="InterPro" id="IPR001173">
    <property type="entry name" value="Glyco_trans_2-like"/>
</dbReference>
<evidence type="ECO:0000259" key="5">
    <source>
        <dbReference type="Pfam" id="PF00535"/>
    </source>
</evidence>
<dbReference type="PANTHER" id="PTHR43179:SF12">
    <property type="entry name" value="GALACTOFURANOSYLTRANSFERASE GLFT2"/>
    <property type="match status" value="1"/>
</dbReference>
<evidence type="ECO:0000313" key="6">
    <source>
        <dbReference type="EMBL" id="MBC9226841.1"/>
    </source>
</evidence>
<evidence type="ECO:0000256" key="3">
    <source>
        <dbReference type="ARBA" id="ARBA00022676"/>
    </source>
</evidence>
<dbReference type="GO" id="GO:0016757">
    <property type="term" value="F:glycosyltransferase activity"/>
    <property type="evidence" value="ECO:0007669"/>
    <property type="project" value="UniProtKB-KW"/>
</dbReference>
<dbReference type="InterPro" id="IPR029044">
    <property type="entry name" value="Nucleotide-diphossugar_trans"/>
</dbReference>
<dbReference type="PANTHER" id="PTHR43179">
    <property type="entry name" value="RHAMNOSYLTRANSFERASE WBBL"/>
    <property type="match status" value="1"/>
</dbReference>
<evidence type="ECO:0000313" key="7">
    <source>
        <dbReference type="Proteomes" id="UP000620591"/>
    </source>
</evidence>
<reference evidence="6" key="1">
    <citation type="submission" date="2020-09" db="EMBL/GenBank/DDBJ databases">
        <title>Novel species in genus Aeromicrobium.</title>
        <authorList>
            <person name="Zhang G."/>
        </authorList>
    </citation>
    <scope>NUCLEOTIDE SEQUENCE</scope>
    <source>
        <strain evidence="6">Zg-636</strain>
    </source>
</reference>
<comment type="pathway">
    <text evidence="1">Cell wall biogenesis; cell wall polysaccharide biosynthesis.</text>
</comment>
<organism evidence="6 7">
    <name type="scientific">Aeromicrobium senzhongii</name>
    <dbReference type="NCBI Taxonomy" id="2663859"/>
    <lineage>
        <taxon>Bacteria</taxon>
        <taxon>Bacillati</taxon>
        <taxon>Actinomycetota</taxon>
        <taxon>Actinomycetes</taxon>
        <taxon>Propionibacteriales</taxon>
        <taxon>Nocardioidaceae</taxon>
        <taxon>Aeromicrobium</taxon>
    </lineage>
</organism>
<feature type="domain" description="Glycosyltransferase 2-like" evidence="5">
    <location>
        <begin position="23"/>
        <end position="148"/>
    </location>
</feature>
<dbReference type="RefSeq" id="WP_369412548.1">
    <property type="nucleotide sequence ID" value="NZ_JACTVM010000003.1"/>
</dbReference>
<keyword evidence="4 6" id="KW-0808">Transferase</keyword>
<evidence type="ECO:0000256" key="1">
    <source>
        <dbReference type="ARBA" id="ARBA00004776"/>
    </source>
</evidence>
<dbReference type="Proteomes" id="UP000620591">
    <property type="component" value="Unassembled WGS sequence"/>
</dbReference>
<gene>
    <name evidence="6" type="ORF">IBG24_10975</name>
</gene>
<dbReference type="SUPFAM" id="SSF53448">
    <property type="entry name" value="Nucleotide-diphospho-sugar transferases"/>
    <property type="match status" value="1"/>
</dbReference>
<sequence>MPSNTGKQSPASVGTGVDLPVVVAVCTFRRPVLLAALLEALTSQLDTRTRIVVVDNDHAGSAERVVREFSGVAYVLEGRPGVAVARNRALRERRPGEAIAFIDDDEIPSSQWLENLRSCMGESGGDAVGGPVLTRYASGVPCWVRRTGIHQRSERPAGPTGHLATNNVLVAPSAFEKMPDPTFSLEFNSTGGEDTDFFDRLIAAGGRTHWCPSATVEEVVERDRSNLRWIFSRGVQTGVTSARLAARTKPRILVAAKGGARFLRGACLLIASLGLNFGLIRSAILDLSNGFGTLKGSLGLTKDYYGAGSSGHE</sequence>
<comment type="similarity">
    <text evidence="2">Belongs to the glycosyltransferase 2 family.</text>
</comment>
<dbReference type="AlphaFoldDB" id="A0A8I0EWX0"/>
<evidence type="ECO:0000256" key="2">
    <source>
        <dbReference type="ARBA" id="ARBA00006739"/>
    </source>
</evidence>
<comment type="caution">
    <text evidence="6">The sequence shown here is derived from an EMBL/GenBank/DDBJ whole genome shotgun (WGS) entry which is preliminary data.</text>
</comment>
<protein>
    <submittedName>
        <fullName evidence="6">Glycosyltransferase</fullName>
    </submittedName>
</protein>